<feature type="binding site" evidence="7">
    <location>
        <position position="133"/>
    </location>
    <ligand>
        <name>Zn(2+)</name>
        <dbReference type="ChEBI" id="CHEBI:29105"/>
        <label>2</label>
    </ligand>
</feature>
<reference evidence="9 10" key="1">
    <citation type="submission" date="2018-08" db="EMBL/GenBank/DDBJ databases">
        <title>Genomic Encyclopedia of Type Strains, Phase IV (KMG-IV): sequencing the most valuable type-strain genomes for metagenomic binning, comparative biology and taxonomic classification.</title>
        <authorList>
            <person name="Goeker M."/>
        </authorList>
    </citation>
    <scope>NUCLEOTIDE SEQUENCE [LARGE SCALE GENOMIC DNA]</scope>
    <source>
        <strain evidence="9 10">DSM 26022</strain>
    </source>
</reference>
<evidence type="ECO:0000256" key="5">
    <source>
        <dbReference type="ARBA" id="ARBA00022801"/>
    </source>
</evidence>
<dbReference type="HAMAP" id="MF_01374">
    <property type="entry name" value="Glyoxalase_2"/>
    <property type="match status" value="1"/>
</dbReference>
<dbReference type="NCBIfam" id="TIGR03413">
    <property type="entry name" value="GSH_gloB"/>
    <property type="match status" value="1"/>
</dbReference>
<dbReference type="Pfam" id="PF16123">
    <property type="entry name" value="HAGH_C"/>
    <property type="match status" value="1"/>
</dbReference>
<dbReference type="InterPro" id="IPR017782">
    <property type="entry name" value="Hydroxyacylglutathione_Hdrlase"/>
</dbReference>
<comment type="caution">
    <text evidence="9">The sequence shown here is derived from an EMBL/GenBank/DDBJ whole genome shotgun (WGS) entry which is preliminary data.</text>
</comment>
<evidence type="ECO:0000256" key="7">
    <source>
        <dbReference type="HAMAP-Rule" id="MF_01374"/>
    </source>
</evidence>
<feature type="binding site" evidence="7">
    <location>
        <position position="60"/>
    </location>
    <ligand>
        <name>Zn(2+)</name>
        <dbReference type="ChEBI" id="CHEBI:29105"/>
        <label>1</label>
    </ligand>
</feature>
<keyword evidence="6 7" id="KW-0862">Zinc</keyword>
<dbReference type="PANTHER" id="PTHR43705:SF1">
    <property type="entry name" value="HYDROXYACYLGLUTATHIONE HYDROLASE GLOB"/>
    <property type="match status" value="1"/>
</dbReference>
<sequence length="259" mass="28238">MSSPQTPIITPLPCFIDNYMWHIATPEGDWVVDPGDANVVLAHQRTREKPLIGILITHHHLDHTAGIAALVEAFAMPVYGPNEVREGISHYVTSSQRWQLAGLGNVDIIDVAAHTRGHIAFYLADHGQLLCGDSLFSAGCGRLFEGTPADLARVMATISTLPSTTMIYPTHEYTAANIRFAQAVEPNNAALADYAEQVAQWRAADRPSLPTTLARELAINPFLRSHEASVVEAASAHAQRSLQSGEQTLATLRAWKDNF</sequence>
<dbReference type="OrthoDB" id="9802248at2"/>
<dbReference type="Gene3D" id="3.60.15.10">
    <property type="entry name" value="Ribonuclease Z/Hydroxyacylglutathione hydrolase-like"/>
    <property type="match status" value="1"/>
</dbReference>
<keyword evidence="4 7" id="KW-0479">Metal-binding</keyword>
<evidence type="ECO:0000256" key="6">
    <source>
        <dbReference type="ARBA" id="ARBA00022833"/>
    </source>
</evidence>
<comment type="pathway">
    <text evidence="2 7">Secondary metabolite metabolism; methylglyoxal degradation; (R)-lactate from methylglyoxal: step 2/2.</text>
</comment>
<proteinExistence type="inferred from homology"/>
<accession>A0A3E0H1R4</accession>
<evidence type="ECO:0000256" key="3">
    <source>
        <dbReference type="ARBA" id="ARBA00006759"/>
    </source>
</evidence>
<feature type="binding site" evidence="7">
    <location>
        <position position="114"/>
    </location>
    <ligand>
        <name>Zn(2+)</name>
        <dbReference type="ChEBI" id="CHEBI:29105"/>
        <label>1</label>
    </ligand>
</feature>
<dbReference type="SMART" id="SM00849">
    <property type="entry name" value="Lactamase_B"/>
    <property type="match status" value="1"/>
</dbReference>
<dbReference type="UniPathway" id="UPA00619">
    <property type="reaction ID" value="UER00676"/>
</dbReference>
<feature type="binding site" evidence="7">
    <location>
        <position position="171"/>
    </location>
    <ligand>
        <name>Zn(2+)</name>
        <dbReference type="ChEBI" id="CHEBI:29105"/>
        <label>2</label>
    </ligand>
</feature>
<dbReference type="AlphaFoldDB" id="A0A3E0H1R4"/>
<name>A0A3E0H1R4_9GAMM</name>
<feature type="binding site" evidence="7">
    <location>
        <position position="63"/>
    </location>
    <ligand>
        <name>Zn(2+)</name>
        <dbReference type="ChEBI" id="CHEBI:29105"/>
        <label>2</label>
    </ligand>
</feature>
<feature type="binding site" evidence="7">
    <location>
        <position position="133"/>
    </location>
    <ligand>
        <name>Zn(2+)</name>
        <dbReference type="ChEBI" id="CHEBI:29105"/>
        <label>1</label>
    </ligand>
</feature>
<evidence type="ECO:0000313" key="10">
    <source>
        <dbReference type="Proteomes" id="UP000256774"/>
    </source>
</evidence>
<dbReference type="GO" id="GO:0004416">
    <property type="term" value="F:hydroxyacylglutathione hydrolase activity"/>
    <property type="evidence" value="ECO:0007669"/>
    <property type="project" value="UniProtKB-UniRule"/>
</dbReference>
<dbReference type="InterPro" id="IPR050110">
    <property type="entry name" value="Glyoxalase_II_hydrolase"/>
</dbReference>
<gene>
    <name evidence="7" type="primary">gloB</name>
    <name evidence="9" type="ORF">DFR26_2105</name>
</gene>
<dbReference type="GO" id="GO:0046872">
    <property type="term" value="F:metal ion binding"/>
    <property type="evidence" value="ECO:0007669"/>
    <property type="project" value="UniProtKB-KW"/>
</dbReference>
<dbReference type="CDD" id="cd07723">
    <property type="entry name" value="hydroxyacylglutathione_hydrolase_MBL-fold"/>
    <property type="match status" value="1"/>
</dbReference>
<dbReference type="RefSeq" id="WP_116208898.1">
    <property type="nucleotide sequence ID" value="NZ_QUNR01000004.1"/>
</dbReference>
<evidence type="ECO:0000256" key="1">
    <source>
        <dbReference type="ARBA" id="ARBA00001623"/>
    </source>
</evidence>
<dbReference type="EMBL" id="QUNR01000004">
    <property type="protein sequence ID" value="REH36964.1"/>
    <property type="molecule type" value="Genomic_DNA"/>
</dbReference>
<feature type="domain" description="Metallo-beta-lactamase" evidence="8">
    <location>
        <begin position="17"/>
        <end position="171"/>
    </location>
</feature>
<feature type="binding site" evidence="7">
    <location>
        <position position="62"/>
    </location>
    <ligand>
        <name>Zn(2+)</name>
        <dbReference type="ChEBI" id="CHEBI:29105"/>
        <label>2</label>
    </ligand>
</feature>
<comment type="cofactor">
    <cofactor evidence="7">
        <name>Zn(2+)</name>
        <dbReference type="ChEBI" id="CHEBI:29105"/>
    </cofactor>
    <text evidence="7">Binds 2 Zn(2+) ions per subunit.</text>
</comment>
<keyword evidence="10" id="KW-1185">Reference proteome</keyword>
<dbReference type="InterPro" id="IPR032282">
    <property type="entry name" value="HAGH_C"/>
</dbReference>
<protein>
    <recommendedName>
        <fullName evidence="7">Hydroxyacylglutathione hydrolase</fullName>
        <ecNumber evidence="7">3.1.2.6</ecNumber>
    </recommendedName>
    <alternativeName>
        <fullName evidence="7">Glyoxalase II</fullName>
        <shortName evidence="7">Glx II</shortName>
    </alternativeName>
</protein>
<keyword evidence="5 7" id="KW-0378">Hydrolase</keyword>
<comment type="catalytic activity">
    <reaction evidence="1 7">
        <text>an S-(2-hydroxyacyl)glutathione + H2O = a 2-hydroxy carboxylate + glutathione + H(+)</text>
        <dbReference type="Rhea" id="RHEA:21864"/>
        <dbReference type="ChEBI" id="CHEBI:15377"/>
        <dbReference type="ChEBI" id="CHEBI:15378"/>
        <dbReference type="ChEBI" id="CHEBI:57925"/>
        <dbReference type="ChEBI" id="CHEBI:58896"/>
        <dbReference type="ChEBI" id="CHEBI:71261"/>
        <dbReference type="EC" id="3.1.2.6"/>
    </reaction>
</comment>
<dbReference type="Pfam" id="PF00753">
    <property type="entry name" value="Lactamase_B"/>
    <property type="match status" value="1"/>
</dbReference>
<comment type="function">
    <text evidence="7">Thiolesterase that catalyzes the hydrolysis of S-D-lactoyl-glutathione to form glutathione and D-lactic acid.</text>
</comment>
<dbReference type="InterPro" id="IPR036866">
    <property type="entry name" value="RibonucZ/Hydroxyglut_hydro"/>
</dbReference>
<dbReference type="Proteomes" id="UP000256774">
    <property type="component" value="Unassembled WGS sequence"/>
</dbReference>
<comment type="subunit">
    <text evidence="7">Monomer.</text>
</comment>
<dbReference type="EC" id="3.1.2.6" evidence="7"/>
<dbReference type="PIRSF" id="PIRSF005457">
    <property type="entry name" value="Glx"/>
    <property type="match status" value="1"/>
</dbReference>
<feature type="binding site" evidence="7">
    <location>
        <position position="58"/>
    </location>
    <ligand>
        <name>Zn(2+)</name>
        <dbReference type="ChEBI" id="CHEBI:29105"/>
        <label>1</label>
    </ligand>
</feature>
<dbReference type="InterPro" id="IPR001279">
    <property type="entry name" value="Metallo-B-lactamas"/>
</dbReference>
<evidence type="ECO:0000313" key="9">
    <source>
        <dbReference type="EMBL" id="REH36964.1"/>
    </source>
</evidence>
<comment type="similarity">
    <text evidence="3 7">Belongs to the metallo-beta-lactamase superfamily. Glyoxalase II family.</text>
</comment>
<dbReference type="GO" id="GO:0019243">
    <property type="term" value="P:methylglyoxal catabolic process to D-lactate via S-lactoyl-glutathione"/>
    <property type="evidence" value="ECO:0007669"/>
    <property type="project" value="UniProtKB-UniRule"/>
</dbReference>
<dbReference type="SUPFAM" id="SSF56281">
    <property type="entry name" value="Metallo-hydrolase/oxidoreductase"/>
    <property type="match status" value="1"/>
</dbReference>
<organism evidence="9 10">
    <name type="scientific">Paraperlucidibaca baekdonensis</name>
    <dbReference type="NCBI Taxonomy" id="748120"/>
    <lineage>
        <taxon>Bacteria</taxon>
        <taxon>Pseudomonadati</taxon>
        <taxon>Pseudomonadota</taxon>
        <taxon>Gammaproteobacteria</taxon>
        <taxon>Moraxellales</taxon>
        <taxon>Moraxellaceae</taxon>
        <taxon>Paraperlucidibaca</taxon>
    </lineage>
</organism>
<evidence type="ECO:0000259" key="8">
    <source>
        <dbReference type="SMART" id="SM00849"/>
    </source>
</evidence>
<dbReference type="InterPro" id="IPR035680">
    <property type="entry name" value="Clx_II_MBL"/>
</dbReference>
<evidence type="ECO:0000256" key="4">
    <source>
        <dbReference type="ARBA" id="ARBA00022723"/>
    </source>
</evidence>
<evidence type="ECO:0000256" key="2">
    <source>
        <dbReference type="ARBA" id="ARBA00004963"/>
    </source>
</evidence>
<dbReference type="PANTHER" id="PTHR43705">
    <property type="entry name" value="HYDROXYACYLGLUTATHIONE HYDROLASE"/>
    <property type="match status" value="1"/>
</dbReference>